<dbReference type="GO" id="GO:0005886">
    <property type="term" value="C:plasma membrane"/>
    <property type="evidence" value="ECO:0000318"/>
    <property type="project" value="GO_Central"/>
</dbReference>
<proteinExistence type="inferred from homology"/>
<keyword evidence="4" id="KW-0325">Glycoprotein</keyword>
<keyword evidence="12" id="KW-1185">Reference proteome</keyword>
<dbReference type="SMART" id="SM00554">
    <property type="entry name" value="FAS1"/>
    <property type="match status" value="1"/>
</dbReference>
<evidence type="ECO:0000313" key="11">
    <source>
        <dbReference type="EMBL" id="PHT86837.1"/>
    </source>
</evidence>
<evidence type="ECO:0000256" key="3">
    <source>
        <dbReference type="ARBA" id="ARBA00022475"/>
    </source>
</evidence>
<dbReference type="STRING" id="4072.A0A2G2ZXX2"/>
<dbReference type="Proteomes" id="UP000222542">
    <property type="component" value="Unassembled WGS sequence"/>
</dbReference>
<gene>
    <name evidence="11" type="ORF">T459_08943</name>
</gene>
<keyword evidence="4" id="KW-0336">GPI-anchor</keyword>
<feature type="domain" description="FAS1" evidence="10">
    <location>
        <begin position="36"/>
        <end position="175"/>
    </location>
</feature>
<evidence type="ECO:0000256" key="2">
    <source>
        <dbReference type="ARBA" id="ARBA00007843"/>
    </source>
</evidence>
<keyword evidence="5 9" id="KW-0732">Signal</keyword>
<evidence type="ECO:0000256" key="6">
    <source>
        <dbReference type="ARBA" id="ARBA00023136"/>
    </source>
</evidence>
<evidence type="ECO:0000256" key="7">
    <source>
        <dbReference type="ARBA" id="ARBA00024686"/>
    </source>
</evidence>
<comment type="similarity">
    <text evidence="2">Belongs to the fasciclin-like AGP family.</text>
</comment>
<evidence type="ECO:0000256" key="5">
    <source>
        <dbReference type="ARBA" id="ARBA00022729"/>
    </source>
</evidence>
<comment type="subcellular location">
    <subcellularLocation>
        <location evidence="1">Cell membrane</location>
        <topology evidence="1">Lipid-anchor</topology>
        <topology evidence="1">GPI-anchor</topology>
    </subcellularLocation>
</comment>
<dbReference type="GO" id="GO:0009834">
    <property type="term" value="P:plant-type secondary cell wall biogenesis"/>
    <property type="evidence" value="ECO:0000318"/>
    <property type="project" value="GO_Central"/>
</dbReference>
<reference evidence="11 12" key="1">
    <citation type="journal article" date="2014" name="Nat. Genet.">
        <title>Genome sequence of the hot pepper provides insights into the evolution of pungency in Capsicum species.</title>
        <authorList>
            <person name="Kim S."/>
            <person name="Park M."/>
            <person name="Yeom S.I."/>
            <person name="Kim Y.M."/>
            <person name="Lee J.M."/>
            <person name="Lee H.A."/>
            <person name="Seo E."/>
            <person name="Choi J."/>
            <person name="Cheong K."/>
            <person name="Kim K.T."/>
            <person name="Jung K."/>
            <person name="Lee G.W."/>
            <person name="Oh S.K."/>
            <person name="Bae C."/>
            <person name="Kim S.B."/>
            <person name="Lee H.Y."/>
            <person name="Kim S.Y."/>
            <person name="Kim M.S."/>
            <person name="Kang B.C."/>
            <person name="Jo Y.D."/>
            <person name="Yang H.B."/>
            <person name="Jeong H.J."/>
            <person name="Kang W.H."/>
            <person name="Kwon J.K."/>
            <person name="Shin C."/>
            <person name="Lim J.Y."/>
            <person name="Park J.H."/>
            <person name="Huh J.H."/>
            <person name="Kim J.S."/>
            <person name="Kim B.D."/>
            <person name="Cohen O."/>
            <person name="Paran I."/>
            <person name="Suh M.C."/>
            <person name="Lee S.B."/>
            <person name="Kim Y.K."/>
            <person name="Shin Y."/>
            <person name="Noh S.J."/>
            <person name="Park J."/>
            <person name="Seo Y.S."/>
            <person name="Kwon S.Y."/>
            <person name="Kim H.A."/>
            <person name="Park J.M."/>
            <person name="Kim H.J."/>
            <person name="Choi S.B."/>
            <person name="Bosland P.W."/>
            <person name="Reeves G."/>
            <person name="Jo S.H."/>
            <person name="Lee B.W."/>
            <person name="Cho H.T."/>
            <person name="Choi H.S."/>
            <person name="Lee M.S."/>
            <person name="Yu Y."/>
            <person name="Do Choi Y."/>
            <person name="Park B.S."/>
            <person name="van Deynze A."/>
            <person name="Ashrafi H."/>
            <person name="Hill T."/>
            <person name="Kim W.T."/>
            <person name="Pai H.S."/>
            <person name="Ahn H.K."/>
            <person name="Yeam I."/>
            <person name="Giovannoni J.J."/>
            <person name="Rose J.K."/>
            <person name="Sorensen I."/>
            <person name="Lee S.J."/>
            <person name="Kim R.W."/>
            <person name="Choi I.Y."/>
            <person name="Choi B.S."/>
            <person name="Lim J.S."/>
            <person name="Lee Y.H."/>
            <person name="Choi D."/>
        </authorList>
    </citation>
    <scope>NUCLEOTIDE SEQUENCE [LARGE SCALE GENOMIC DNA]</scope>
    <source>
        <strain evidence="12">cv. CM334</strain>
    </source>
</reference>
<evidence type="ECO:0000256" key="1">
    <source>
        <dbReference type="ARBA" id="ARBA00004609"/>
    </source>
</evidence>
<dbReference type="SUPFAM" id="SSF82153">
    <property type="entry name" value="FAS1 domain"/>
    <property type="match status" value="1"/>
</dbReference>
<dbReference type="EMBL" id="AYRZ02000003">
    <property type="protein sequence ID" value="PHT86837.1"/>
    <property type="molecule type" value="Genomic_DNA"/>
</dbReference>
<dbReference type="Pfam" id="PF02469">
    <property type="entry name" value="Fasciclin"/>
    <property type="match status" value="1"/>
</dbReference>
<accession>A0A2G2ZXX2</accession>
<feature type="chain" id="PRO_5013706774" evidence="9">
    <location>
        <begin position="21"/>
        <end position="341"/>
    </location>
</feature>
<dbReference type="AlphaFoldDB" id="A0A2G2ZXX2"/>
<evidence type="ECO:0000256" key="4">
    <source>
        <dbReference type="ARBA" id="ARBA00022622"/>
    </source>
</evidence>
<dbReference type="GO" id="GO:0098552">
    <property type="term" value="C:side of membrane"/>
    <property type="evidence" value="ECO:0007669"/>
    <property type="project" value="UniProtKB-KW"/>
</dbReference>
<organism evidence="11 12">
    <name type="scientific">Capsicum annuum</name>
    <name type="common">Capsicum pepper</name>
    <dbReference type="NCBI Taxonomy" id="4072"/>
    <lineage>
        <taxon>Eukaryota</taxon>
        <taxon>Viridiplantae</taxon>
        <taxon>Streptophyta</taxon>
        <taxon>Embryophyta</taxon>
        <taxon>Tracheophyta</taxon>
        <taxon>Spermatophyta</taxon>
        <taxon>Magnoliopsida</taxon>
        <taxon>eudicotyledons</taxon>
        <taxon>Gunneridae</taxon>
        <taxon>Pentapetalae</taxon>
        <taxon>asterids</taxon>
        <taxon>lamiids</taxon>
        <taxon>Solanales</taxon>
        <taxon>Solanaceae</taxon>
        <taxon>Solanoideae</taxon>
        <taxon>Capsiceae</taxon>
        <taxon>Capsicum</taxon>
    </lineage>
</organism>
<dbReference type="PANTHER" id="PTHR32077:SF86">
    <property type="entry name" value="FAS1 DOMAIN-CONTAINING PROTEIN SELMODRAFT_448915"/>
    <property type="match status" value="1"/>
</dbReference>
<reference evidence="11 12" key="2">
    <citation type="journal article" date="2017" name="Genome Biol.">
        <title>New reference genome sequences of hot pepper reveal the massive evolution of plant disease-resistance genes by retroduplication.</title>
        <authorList>
            <person name="Kim S."/>
            <person name="Park J."/>
            <person name="Yeom S.I."/>
            <person name="Kim Y.M."/>
            <person name="Seo E."/>
            <person name="Kim K.T."/>
            <person name="Kim M.S."/>
            <person name="Lee J.M."/>
            <person name="Cheong K."/>
            <person name="Shin H.S."/>
            <person name="Kim S.B."/>
            <person name="Han K."/>
            <person name="Lee J."/>
            <person name="Park M."/>
            <person name="Lee H.A."/>
            <person name="Lee H.Y."/>
            <person name="Lee Y."/>
            <person name="Oh S."/>
            <person name="Lee J.H."/>
            <person name="Choi E."/>
            <person name="Choi E."/>
            <person name="Lee S.E."/>
            <person name="Jeon J."/>
            <person name="Kim H."/>
            <person name="Choi G."/>
            <person name="Song H."/>
            <person name="Lee J."/>
            <person name="Lee S.C."/>
            <person name="Kwon J.K."/>
            <person name="Lee H.Y."/>
            <person name="Koo N."/>
            <person name="Hong Y."/>
            <person name="Kim R.W."/>
            <person name="Kang W.H."/>
            <person name="Huh J.H."/>
            <person name="Kang B.C."/>
            <person name="Yang T.J."/>
            <person name="Lee Y.H."/>
            <person name="Bennetzen J.L."/>
            <person name="Choi D."/>
        </authorList>
    </citation>
    <scope>NUCLEOTIDE SEQUENCE [LARGE SCALE GENOMIC DNA]</scope>
    <source>
        <strain evidence="12">cv. CM334</strain>
    </source>
</reference>
<dbReference type="FunFam" id="2.30.180.10:FF:000008">
    <property type="entry name" value="Fasciclin-like arabinogalactan protein 10"/>
    <property type="match status" value="1"/>
</dbReference>
<dbReference type="Gramene" id="PHT86837">
    <property type="protein sequence ID" value="PHT86837"/>
    <property type="gene ID" value="T459_08943"/>
</dbReference>
<feature type="signal peptide" evidence="9">
    <location>
        <begin position="1"/>
        <end position="20"/>
    </location>
</feature>
<dbReference type="Gene3D" id="2.30.180.10">
    <property type="entry name" value="FAS1 domain"/>
    <property type="match status" value="1"/>
</dbReference>
<evidence type="ECO:0000256" key="8">
    <source>
        <dbReference type="SAM" id="MobiDB-lite"/>
    </source>
</evidence>
<dbReference type="InterPro" id="IPR045003">
    <property type="entry name" value="FLA_A"/>
</dbReference>
<feature type="region of interest" description="Disordered" evidence="8">
    <location>
        <begin position="185"/>
        <end position="237"/>
    </location>
</feature>
<evidence type="ECO:0000259" key="10">
    <source>
        <dbReference type="PROSITE" id="PS50213"/>
    </source>
</evidence>
<evidence type="ECO:0000256" key="9">
    <source>
        <dbReference type="SAM" id="SignalP"/>
    </source>
</evidence>
<evidence type="ECO:0000313" key="12">
    <source>
        <dbReference type="Proteomes" id="UP000222542"/>
    </source>
</evidence>
<dbReference type="InterPro" id="IPR000782">
    <property type="entry name" value="FAS1_domain"/>
</dbReference>
<keyword evidence="3" id="KW-1003">Cell membrane</keyword>
<keyword evidence="4" id="KW-0449">Lipoprotein</keyword>
<sequence>MKLLLTVLIFLALIFPYCSSEISKIKPSAKGDAPASAMSITSLMSAHGCKNFADTLSASPAEKTFEDNVQGGLTIFCPTEDAMKAFSPKFKNLTADGKQSVLEYHGVPVYQSLSNLGTSNGLMNTLATDGANNYDFIVQNYGQDVTLKTKIVTARITGTVFDKSPVAIFSIDEVLEPVELFKGAPTPAPAPAPTPEADTESPKPAGNKHKFPPAPASPADAPADGPNDKVADSNADNNGGFRYNAGALVPMCKINLSDVIKKPTQRNRQRSKLYQSPYANVFNFGSKEFDSGLYRTLYASLLWDYEVNKTSNGYISDNHDPPRPKHTFILSEDIEMIDVEP</sequence>
<protein>
    <submittedName>
        <fullName evidence="11">Fasciclin-like arabinogalactan protein 1</fullName>
    </submittedName>
</protein>
<comment type="function">
    <text evidence="7">May be a cell surface adhesion protein.</text>
</comment>
<dbReference type="PROSITE" id="PS50213">
    <property type="entry name" value="FAS1"/>
    <property type="match status" value="1"/>
</dbReference>
<dbReference type="InterPro" id="IPR036378">
    <property type="entry name" value="FAS1_dom_sf"/>
</dbReference>
<name>A0A2G2ZXX2_CAPAN</name>
<keyword evidence="6" id="KW-0472">Membrane</keyword>
<dbReference type="PANTHER" id="PTHR32077">
    <property type="entry name" value="FASCICLIN-LIKE ARABINOGALACTAN PROTEIN"/>
    <property type="match status" value="1"/>
</dbReference>
<comment type="caution">
    <text evidence="11">The sequence shown here is derived from an EMBL/GenBank/DDBJ whole genome shotgun (WGS) entry which is preliminary data.</text>
</comment>